<evidence type="ECO:0000256" key="5">
    <source>
        <dbReference type="ARBA" id="ARBA00022741"/>
    </source>
</evidence>
<dbReference type="EC" id="2.7.13.3" evidence="2"/>
<keyword evidence="7" id="KW-0067">ATP-binding</keyword>
<dbReference type="Proteomes" id="UP000711047">
    <property type="component" value="Unassembled WGS sequence"/>
</dbReference>
<comment type="caution">
    <text evidence="13">The sequence shown here is derived from an EMBL/GenBank/DDBJ whole genome shotgun (WGS) entry which is preliminary data.</text>
</comment>
<dbReference type="PROSITE" id="PS50109">
    <property type="entry name" value="HIS_KIN"/>
    <property type="match status" value="1"/>
</dbReference>
<keyword evidence="9" id="KW-0812">Transmembrane</keyword>
<evidence type="ECO:0000313" key="13">
    <source>
        <dbReference type="EMBL" id="NQX47602.1"/>
    </source>
</evidence>
<dbReference type="CDD" id="cd00082">
    <property type="entry name" value="HisKA"/>
    <property type="match status" value="1"/>
</dbReference>
<reference evidence="13 14" key="1">
    <citation type="submission" date="2020-05" db="EMBL/GenBank/DDBJ databases">
        <title>Paenibacillus glebae, sp. nov., Paenibacillus humi sp. nov., Paenibacillus pedi sp. nov., Paenibacillus terrestris sp. nov. and Paenibacillus terricola sp. nov., isolated from a forest top soil sample.</title>
        <authorList>
            <person name="Qi S."/>
            <person name="Carlier A."/>
            <person name="Cnockaert M."/>
            <person name="Vandamme P."/>
        </authorList>
    </citation>
    <scope>NUCLEOTIDE SEQUENCE [LARGE SCALE GENOMIC DNA]</scope>
    <source>
        <strain evidence="13 14">LMG 29502</strain>
    </source>
</reference>
<dbReference type="SMART" id="SM00388">
    <property type="entry name" value="HisKA"/>
    <property type="match status" value="1"/>
</dbReference>
<gene>
    <name evidence="13" type="ORF">HQN87_19965</name>
</gene>
<dbReference type="Pfam" id="PF00512">
    <property type="entry name" value="HisKA"/>
    <property type="match status" value="1"/>
</dbReference>
<dbReference type="PANTHER" id="PTHR45339">
    <property type="entry name" value="HYBRID SIGNAL TRANSDUCTION HISTIDINE KINASE J"/>
    <property type="match status" value="1"/>
</dbReference>
<dbReference type="InterPro" id="IPR035965">
    <property type="entry name" value="PAS-like_dom_sf"/>
</dbReference>
<dbReference type="Pfam" id="PF13426">
    <property type="entry name" value="PAS_9"/>
    <property type="match status" value="1"/>
</dbReference>
<dbReference type="Pfam" id="PF02518">
    <property type="entry name" value="HATPase_c"/>
    <property type="match status" value="1"/>
</dbReference>
<evidence type="ECO:0000256" key="4">
    <source>
        <dbReference type="ARBA" id="ARBA00022679"/>
    </source>
</evidence>
<dbReference type="SMART" id="SM00387">
    <property type="entry name" value="HATPase_c"/>
    <property type="match status" value="1"/>
</dbReference>
<dbReference type="SUPFAM" id="SSF55785">
    <property type="entry name" value="PYP-like sensor domain (PAS domain)"/>
    <property type="match status" value="1"/>
</dbReference>
<accession>A0ABX2DSN5</accession>
<evidence type="ECO:0000256" key="1">
    <source>
        <dbReference type="ARBA" id="ARBA00000085"/>
    </source>
</evidence>
<keyword evidence="6" id="KW-0418">Kinase</keyword>
<feature type="transmembrane region" description="Helical" evidence="9">
    <location>
        <begin position="152"/>
        <end position="169"/>
    </location>
</feature>
<feature type="domain" description="PAS" evidence="11">
    <location>
        <begin position="265"/>
        <end position="335"/>
    </location>
</feature>
<feature type="transmembrane region" description="Helical" evidence="9">
    <location>
        <begin position="189"/>
        <end position="212"/>
    </location>
</feature>
<feature type="transmembrane region" description="Helical" evidence="9">
    <location>
        <begin position="232"/>
        <end position="252"/>
    </location>
</feature>
<dbReference type="CDD" id="cd00130">
    <property type="entry name" value="PAS"/>
    <property type="match status" value="1"/>
</dbReference>
<dbReference type="PROSITE" id="PS50112">
    <property type="entry name" value="PAS"/>
    <property type="match status" value="1"/>
</dbReference>
<dbReference type="PRINTS" id="PR00344">
    <property type="entry name" value="BCTRLSENSOR"/>
</dbReference>
<keyword evidence="5" id="KW-0547">Nucleotide-binding</keyword>
<evidence type="ECO:0000259" key="12">
    <source>
        <dbReference type="PROSITE" id="PS50924"/>
    </source>
</evidence>
<keyword evidence="8" id="KW-0902">Two-component regulatory system</keyword>
<dbReference type="Pfam" id="PF03707">
    <property type="entry name" value="MHYT"/>
    <property type="match status" value="1"/>
</dbReference>
<comment type="catalytic activity">
    <reaction evidence="1">
        <text>ATP + protein L-histidine = ADP + protein N-phospho-L-histidine.</text>
        <dbReference type="EC" id="2.7.13.3"/>
    </reaction>
</comment>
<dbReference type="InterPro" id="IPR000014">
    <property type="entry name" value="PAS"/>
</dbReference>
<dbReference type="Gene3D" id="3.30.565.10">
    <property type="entry name" value="Histidine kinase-like ATPase, C-terminal domain"/>
    <property type="match status" value="1"/>
</dbReference>
<dbReference type="InterPro" id="IPR003594">
    <property type="entry name" value="HATPase_dom"/>
</dbReference>
<keyword evidence="4" id="KW-0808">Transferase</keyword>
<evidence type="ECO:0000313" key="14">
    <source>
        <dbReference type="Proteomes" id="UP000711047"/>
    </source>
</evidence>
<evidence type="ECO:0000256" key="3">
    <source>
        <dbReference type="ARBA" id="ARBA00022553"/>
    </source>
</evidence>
<dbReference type="SUPFAM" id="SSF47384">
    <property type="entry name" value="Homodimeric domain of signal transducing histidine kinase"/>
    <property type="match status" value="1"/>
</dbReference>
<dbReference type="SMART" id="SM00091">
    <property type="entry name" value="PAS"/>
    <property type="match status" value="1"/>
</dbReference>
<dbReference type="InterPro" id="IPR036097">
    <property type="entry name" value="HisK_dim/P_sf"/>
</dbReference>
<keyword evidence="9" id="KW-1133">Transmembrane helix</keyword>
<dbReference type="PROSITE" id="PS50924">
    <property type="entry name" value="MHYT"/>
    <property type="match status" value="1"/>
</dbReference>
<dbReference type="EMBL" id="JABMKX010000011">
    <property type="protein sequence ID" value="NQX47602.1"/>
    <property type="molecule type" value="Genomic_DNA"/>
</dbReference>
<feature type="transmembrane region" description="Helical" evidence="9">
    <location>
        <begin position="23"/>
        <end position="43"/>
    </location>
</feature>
<feature type="transmembrane region" description="Helical" evidence="9">
    <location>
        <begin position="118"/>
        <end position="140"/>
    </location>
</feature>
<keyword evidence="3" id="KW-0597">Phosphoprotein</keyword>
<evidence type="ECO:0000256" key="2">
    <source>
        <dbReference type="ARBA" id="ARBA00012438"/>
    </source>
</evidence>
<dbReference type="Gene3D" id="1.10.287.130">
    <property type="match status" value="1"/>
</dbReference>
<dbReference type="InterPro" id="IPR005467">
    <property type="entry name" value="His_kinase_dom"/>
</dbReference>
<organism evidence="13 14">
    <name type="scientific">Paenibacillus tritici</name>
    <dbReference type="NCBI Taxonomy" id="1873425"/>
    <lineage>
        <taxon>Bacteria</taxon>
        <taxon>Bacillati</taxon>
        <taxon>Bacillota</taxon>
        <taxon>Bacilli</taxon>
        <taxon>Bacillales</taxon>
        <taxon>Paenibacillaceae</taxon>
        <taxon>Paenibacillus</taxon>
    </lineage>
</organism>
<evidence type="ECO:0000259" key="10">
    <source>
        <dbReference type="PROSITE" id="PS50109"/>
    </source>
</evidence>
<dbReference type="NCBIfam" id="TIGR00229">
    <property type="entry name" value="sensory_box"/>
    <property type="match status" value="1"/>
</dbReference>
<dbReference type="InterPro" id="IPR005330">
    <property type="entry name" value="MHYT_dom"/>
</dbReference>
<feature type="domain" description="MHYT" evidence="12">
    <location>
        <begin position="20"/>
        <end position="213"/>
    </location>
</feature>
<feature type="transmembrane region" description="Helical" evidence="9">
    <location>
        <begin position="55"/>
        <end position="74"/>
    </location>
</feature>
<proteinExistence type="predicted"/>
<keyword evidence="9" id="KW-0472">Membrane</keyword>
<dbReference type="InterPro" id="IPR003661">
    <property type="entry name" value="HisK_dim/P_dom"/>
</dbReference>
<dbReference type="PANTHER" id="PTHR45339:SF5">
    <property type="entry name" value="HISTIDINE KINASE"/>
    <property type="match status" value="1"/>
</dbReference>
<evidence type="ECO:0000256" key="7">
    <source>
        <dbReference type="ARBA" id="ARBA00022840"/>
    </source>
</evidence>
<protein>
    <recommendedName>
        <fullName evidence="2">histidine kinase</fullName>
        <ecNumber evidence="2">2.7.13.3</ecNumber>
    </recommendedName>
</protein>
<dbReference type="InterPro" id="IPR004358">
    <property type="entry name" value="Sig_transdc_His_kin-like_C"/>
</dbReference>
<dbReference type="RefSeq" id="WP_173136959.1">
    <property type="nucleotide sequence ID" value="NZ_JABMKX010000011.1"/>
</dbReference>
<evidence type="ECO:0000256" key="9">
    <source>
        <dbReference type="PROSITE-ProRule" id="PRU00244"/>
    </source>
</evidence>
<sequence length="651" mass="72308">MKYIRFKKGAGALEHPHNTYNDLLVLLSVAIAFLSCFTALDLTERLLRSQRGPRYILLISLVLGTGMWSMHFIGMRAMDMGVPVSYDLLLLAFSLIIPVAASYMLLVMLNNQRTRSRIYLGLGGLLFSSGILIMHFSGILSMKLTASYEQGAFSMILSVMFALIVPVITASYDPKWLEKDYNMFSFKKLLLVITLTGAFTGIHYAAMAGASFPMVEPSNATRRMLFLNDSVLGLLLAGSFLFIVSIVLALLYRDRQRVLQAAAFNEQRYTALFEHSPDMVMCIDPARKKIISVNPSLRNTTGYGTEELGNYKAILYSERDEAAVRDAVLRASRGQSSKLELKVRTKGGEQLICSVTVFPLQHHTEQLVYIVAEDVTTLMKFQYELMEARDAAESAVTMKSEFLATMSHEIRTPLNGIIGINQLLAEEISNPEHLELLQLQSTSGHALLKVMSDILDISRLEADSLALTKDDFQLKALLQGCMDLFMVSTQDKPLSLELEMEEGLPDNFAGDSQRLRQILINLIGNAVKFTPSGTITVKVESYGVRESAQSLQFMVRDTGIGISPDKLQLLFQTFSQVDGSHTRKYPGTGLGLAICKKLVDLMQGEIWAEPAEGGGTQFFFRIKLQSLEHSPELFFGKEKEDGGAQKTTEAV</sequence>
<keyword evidence="14" id="KW-1185">Reference proteome</keyword>
<evidence type="ECO:0000256" key="6">
    <source>
        <dbReference type="ARBA" id="ARBA00022777"/>
    </source>
</evidence>
<name>A0ABX2DSN5_9BACL</name>
<feature type="transmembrane region" description="Helical" evidence="9">
    <location>
        <begin position="86"/>
        <end position="106"/>
    </location>
</feature>
<dbReference type="Gene3D" id="3.30.450.20">
    <property type="entry name" value="PAS domain"/>
    <property type="match status" value="1"/>
</dbReference>
<dbReference type="InterPro" id="IPR036890">
    <property type="entry name" value="HATPase_C_sf"/>
</dbReference>
<feature type="domain" description="Histidine kinase" evidence="10">
    <location>
        <begin position="405"/>
        <end position="626"/>
    </location>
</feature>
<evidence type="ECO:0000259" key="11">
    <source>
        <dbReference type="PROSITE" id="PS50112"/>
    </source>
</evidence>
<dbReference type="SUPFAM" id="SSF55874">
    <property type="entry name" value="ATPase domain of HSP90 chaperone/DNA topoisomerase II/histidine kinase"/>
    <property type="match status" value="1"/>
</dbReference>
<dbReference type="CDD" id="cd16922">
    <property type="entry name" value="HATPase_EvgS-ArcB-TorS-like"/>
    <property type="match status" value="1"/>
</dbReference>
<evidence type="ECO:0000256" key="8">
    <source>
        <dbReference type="ARBA" id="ARBA00023012"/>
    </source>
</evidence>